<dbReference type="EMBL" id="JAJODE010000039">
    <property type="protein sequence ID" value="MCD4839762.1"/>
    <property type="molecule type" value="Genomic_DNA"/>
</dbReference>
<gene>
    <name evidence="2" type="ORF">LRS37_12970</name>
</gene>
<evidence type="ECO:0000313" key="2">
    <source>
        <dbReference type="EMBL" id="MCD4839762.1"/>
    </source>
</evidence>
<dbReference type="NCBIfam" id="TIGR01665">
    <property type="entry name" value="put_anti_recept"/>
    <property type="match status" value="1"/>
</dbReference>
<name>A0ABS8QKE7_9BACI</name>
<organism evidence="2 3">
    <name type="scientific">Neobacillus sedimentimangrovi</name>
    <dbReference type="NCBI Taxonomy" id="2699460"/>
    <lineage>
        <taxon>Bacteria</taxon>
        <taxon>Bacillati</taxon>
        <taxon>Bacillota</taxon>
        <taxon>Bacilli</taxon>
        <taxon>Bacillales</taxon>
        <taxon>Bacillaceae</taxon>
        <taxon>Neobacillus</taxon>
    </lineage>
</organism>
<dbReference type="Proteomes" id="UP001162836">
    <property type="component" value="Unassembled WGS sequence"/>
</dbReference>
<dbReference type="RefSeq" id="WP_231315110.1">
    <property type="nucleotide sequence ID" value="NZ_JAJODE010000039.1"/>
</dbReference>
<reference evidence="2 3" key="1">
    <citation type="journal article" date="2023" name="Antonie Van Leeuwenhoek">
        <title>Unveiling the genomic potential of a novel thermostable glycoside hydrolases producing Neobacillus sedimentimangrovi UE25.</title>
        <authorList>
            <person name="Ejaz U."/>
            <person name="Saleem F."/>
            <person name="Rashid R."/>
            <person name="Hasan K.A."/>
            <person name="Syed M.N."/>
            <person name="Sohail M."/>
        </authorList>
    </citation>
    <scope>NUCLEOTIDE SEQUENCE [LARGE SCALE GENOMIC DNA]</scope>
    <source>
        <strain evidence="2 3">UE25</strain>
    </source>
</reference>
<dbReference type="InterPro" id="IPR010572">
    <property type="entry name" value="Tail_dom"/>
</dbReference>
<sequence length="489" mass="55333">MLFILDKKGKTVGILSNDVPKACPYFNDVFTEALENNLSTLEFDTVSNHPSSSLLEVEGFVIYTDMDNKRHLFVIKEISDKHSDNMIKSVYCENSAVGDLLGCIVRPTKMNSVSLETAVRNVLNTTGWELGKIEYAGIQDIEFKDHITALEALHQIMKIYGVEMEYEVIFNGTKVEKKLVNVVIKRGTVTGKLFDYSKDIVEIERVEDTKTLVTALIGVGKADDQGNPMTFRGLSTGDSRYVVHEDYIADLEAFQRFNKDGKHIFGVFKDDKATNEVELLRNTLAQIKELSKPRLTYTAKVVLLEKLTGYSHEKVRLGDTIKVRDFTFSPALVLEARVIELKRSHTDPNKDEVTLGDYRPITIMQDSAIQKLQQIIFEKERQWDEAKRLAEEANENVVYKVEVHSTKGLIFRNGNVSTTLVAVVYKGKDEITPTLSNYAFQWKKFDKNGNLDLAWTNEHIGVGNRITVTPEDVQAKATFQCDVDPTILK</sequence>
<keyword evidence="3" id="KW-1185">Reference proteome</keyword>
<accession>A0ABS8QKE7</accession>
<dbReference type="InterPro" id="IPR007119">
    <property type="entry name" value="Phage_tail_spike_N"/>
</dbReference>
<comment type="caution">
    <text evidence="2">The sequence shown here is derived from an EMBL/GenBank/DDBJ whole genome shotgun (WGS) entry which is preliminary data.</text>
</comment>
<protein>
    <submittedName>
        <fullName evidence="2">Phage tail protein</fullName>
    </submittedName>
</protein>
<evidence type="ECO:0000259" key="1">
    <source>
        <dbReference type="Pfam" id="PF06605"/>
    </source>
</evidence>
<dbReference type="Pfam" id="PF06605">
    <property type="entry name" value="Prophage_tail"/>
    <property type="match status" value="1"/>
</dbReference>
<proteinExistence type="predicted"/>
<evidence type="ECO:0000313" key="3">
    <source>
        <dbReference type="Proteomes" id="UP001162836"/>
    </source>
</evidence>
<feature type="domain" description="Tail spike" evidence="1">
    <location>
        <begin position="105"/>
        <end position="358"/>
    </location>
</feature>